<evidence type="ECO:0000256" key="1">
    <source>
        <dbReference type="ARBA" id="ARBA00022603"/>
    </source>
</evidence>
<dbReference type="eggNOG" id="arCOG00973">
    <property type="taxonomic scope" value="Archaea"/>
</dbReference>
<dbReference type="PROSITE" id="PS51686">
    <property type="entry name" value="SAM_MT_RSMB_NOP"/>
    <property type="match status" value="1"/>
</dbReference>
<dbReference type="Pfam" id="PF22458">
    <property type="entry name" value="RsmF-B_ferredox"/>
    <property type="match status" value="1"/>
</dbReference>
<dbReference type="SMART" id="SM00359">
    <property type="entry name" value="PUA"/>
    <property type="match status" value="1"/>
</dbReference>
<keyword evidence="2 5" id="KW-0808">Transferase</keyword>
<dbReference type="KEGG" id="vdi:Vdis_2113"/>
<sequence>MAGNTAVRKEVEIVKGHRLDYQLYRYFLQYFSESELESIFESIRRPPGRYYIRVNTLRISPEELMRLLRERSIDVYPDEYLPEALWFPVKGPNKIPSARKYVLADKRAAESVYVGANLYVPGVVRMDEEIRRGDEVNVIAPNGEVVAFGIAEVSNDNIKTTRHGIAVKTLVSVYEMPKVREMREYELGLFYDQSLPAQWVGHVVDPKPNEVIIDMNAAPGGKTSHVIQLSGGKAIVHAFDRSEGKVREMIEILNRLGMNGLYRVEVRDTRYLDIDRPDLIGSADKVLIDPPCTDMGVRPRLFDVKTMDLVMAMSNYQRQFIKVAWRLLRPGGILIYSTCTIPPLENENNIAYAEGLGFEVIDISIPRASGGLIDKYKNSVVRFYPHVHDTPGFFIAKLRKPSQRHQ</sequence>
<dbReference type="InterPro" id="IPR049560">
    <property type="entry name" value="MeTrfase_RsmB-F_NOP2_cat"/>
</dbReference>
<dbReference type="Gene3D" id="3.40.50.150">
    <property type="entry name" value="Vaccinia Virus protein VP39"/>
    <property type="match status" value="1"/>
</dbReference>
<dbReference type="InterPro" id="IPR054728">
    <property type="entry name" value="RsmB-like_ferredoxin"/>
</dbReference>
<comment type="similarity">
    <text evidence="5">Belongs to the class I-like SAM-binding methyltransferase superfamily. RsmB/NOP family.</text>
</comment>
<dbReference type="PANTHER" id="PTHR22807:SF34">
    <property type="entry name" value="TRNA (CYTOSINE(72)-C(5))-METHYLTRANSFERASE NSUN6"/>
    <property type="match status" value="1"/>
</dbReference>
<keyword evidence="8" id="KW-1185">Reference proteome</keyword>
<feature type="domain" description="SAM-dependent MTase RsmB/NOP-type" evidence="6">
    <location>
        <begin position="112"/>
        <end position="401"/>
    </location>
</feature>
<proteinExistence type="inferred from homology"/>
<dbReference type="eggNOG" id="arCOG00986">
    <property type="taxonomic scope" value="Archaea"/>
</dbReference>
<dbReference type="GO" id="GO:0016428">
    <property type="term" value="F:tRNA (cytidine-5-)-methyltransferase activity"/>
    <property type="evidence" value="ECO:0007669"/>
    <property type="project" value="UniProtKB-UniRule"/>
</dbReference>
<keyword evidence="1 5" id="KW-0489">Methyltransferase</keyword>
<dbReference type="CDD" id="cd07953">
    <property type="entry name" value="PUA"/>
    <property type="match status" value="1"/>
</dbReference>
<comment type="catalytic activity">
    <reaction evidence="5">
        <text>cytidine(72) in tRNA + S-adenosyl-L-methionine = 5-methylcytidine(72) in tRNA + S-adenosyl-L-homocysteine + H(+)</text>
        <dbReference type="Rhea" id="RHEA:61988"/>
        <dbReference type="Rhea" id="RHEA-COMP:15996"/>
        <dbReference type="Rhea" id="RHEA-COMP:15997"/>
        <dbReference type="ChEBI" id="CHEBI:15378"/>
        <dbReference type="ChEBI" id="CHEBI:57856"/>
        <dbReference type="ChEBI" id="CHEBI:59789"/>
        <dbReference type="ChEBI" id="CHEBI:74483"/>
        <dbReference type="ChEBI" id="CHEBI:82748"/>
    </reaction>
</comment>
<dbReference type="STRING" id="572478.Vdis_2113"/>
<feature type="binding site" evidence="5">
    <location>
        <position position="268"/>
    </location>
    <ligand>
        <name>S-adenosyl-L-methionine</name>
        <dbReference type="ChEBI" id="CHEBI:59789"/>
    </ligand>
</feature>
<dbReference type="Proteomes" id="UP000006681">
    <property type="component" value="Chromosome"/>
</dbReference>
<dbReference type="EMBL" id="CP002100">
    <property type="protein sequence ID" value="ADN51482.1"/>
    <property type="molecule type" value="Genomic_DNA"/>
</dbReference>
<dbReference type="GO" id="GO:0006400">
    <property type="term" value="P:tRNA modification"/>
    <property type="evidence" value="ECO:0007669"/>
    <property type="project" value="UniProtKB-UniRule"/>
</dbReference>
<dbReference type="InterPro" id="IPR015947">
    <property type="entry name" value="PUA-like_sf"/>
</dbReference>
<evidence type="ECO:0000259" key="6">
    <source>
        <dbReference type="PROSITE" id="PS51686"/>
    </source>
</evidence>
<evidence type="ECO:0000256" key="5">
    <source>
        <dbReference type="HAMAP-Rule" id="MF_02237"/>
    </source>
</evidence>
<evidence type="ECO:0000256" key="4">
    <source>
        <dbReference type="ARBA" id="ARBA00022884"/>
    </source>
</evidence>
<evidence type="ECO:0000256" key="2">
    <source>
        <dbReference type="ARBA" id="ARBA00022679"/>
    </source>
</evidence>
<name>E1QPS2_VULDI</name>
<keyword evidence="3 5" id="KW-0949">S-adenosyl-L-methionine</keyword>
<comment type="function">
    <text evidence="5">S-adenosyl-L-methionine-dependent methyltransferase that specifically methylates the C5 position of cytosine 72 in several tRNAs.</text>
</comment>
<dbReference type="HAMAP" id="MF_02237">
    <property type="entry name" value="NSUN6"/>
    <property type="match status" value="1"/>
</dbReference>
<keyword evidence="4 5" id="KW-0694">RNA-binding</keyword>
<dbReference type="InterPro" id="IPR036974">
    <property type="entry name" value="PUA_sf"/>
</dbReference>
<dbReference type="InterPro" id="IPR001678">
    <property type="entry name" value="MeTrfase_RsmB-F_NOP2_dom"/>
</dbReference>
<organism evidence="7 8">
    <name type="scientific">Vulcanisaeta distributa (strain DSM 14429 / JCM 11212 / NBRC 100878 / IC-017)</name>
    <dbReference type="NCBI Taxonomy" id="572478"/>
    <lineage>
        <taxon>Archaea</taxon>
        <taxon>Thermoproteota</taxon>
        <taxon>Thermoprotei</taxon>
        <taxon>Thermoproteales</taxon>
        <taxon>Thermoproteaceae</taxon>
        <taxon>Vulcanisaeta</taxon>
    </lineage>
</organism>
<dbReference type="InterPro" id="IPR004521">
    <property type="entry name" value="Uncharacterised_CHP00451"/>
</dbReference>
<dbReference type="SUPFAM" id="SSF88697">
    <property type="entry name" value="PUA domain-like"/>
    <property type="match status" value="1"/>
</dbReference>
<reference evidence="8" key="2">
    <citation type="journal article" date="2010" name="Stand. Genomic Sci.">
        <title>Complete genome sequence of Vulcanisaeta distributa type strain (IC-017T).</title>
        <authorList>
            <person name="Mavromatis K."/>
            <person name="Sikorski J."/>
            <person name="Pabst E."/>
            <person name="Teshima H."/>
            <person name="Lapidus A."/>
            <person name="Lucas S."/>
            <person name="Nolan M."/>
            <person name="Glavina Del Rio T."/>
            <person name="Cheng J."/>
            <person name="Bruce D."/>
            <person name="Goodwin L."/>
            <person name="Pitluck S."/>
            <person name="Liolios K."/>
            <person name="Ivanova N."/>
            <person name="Mikhailova N."/>
            <person name="Pati A."/>
            <person name="Chen A."/>
            <person name="Palaniappan K."/>
            <person name="Land M."/>
            <person name="Hauser L."/>
            <person name="Chang Y."/>
            <person name="Jeffries C."/>
            <person name="Rohde M."/>
            <person name="Spring S."/>
            <person name="Goker M."/>
            <person name="Wirth R."/>
            <person name="Woyke T."/>
            <person name="Bristow J."/>
            <person name="Eisen J."/>
            <person name="Markowitz V."/>
            <person name="Hugenholtz P."/>
            <person name="Klenk H."/>
            <person name="Kyrpides N."/>
        </authorList>
    </citation>
    <scope>NUCLEOTIDE SEQUENCE [LARGE SCALE GENOMIC DNA]</scope>
    <source>
        <strain evidence="8">DSM 14429 / JCM 11212 / NBRC 100878 / IC-017</strain>
    </source>
</reference>
<feature type="binding site" evidence="5">
    <location>
        <position position="245"/>
    </location>
    <ligand>
        <name>S-adenosyl-L-methionine</name>
        <dbReference type="ChEBI" id="CHEBI:59789"/>
    </ligand>
</feature>
<gene>
    <name evidence="7" type="ordered locus">Vdis_2113</name>
</gene>
<evidence type="ECO:0000256" key="3">
    <source>
        <dbReference type="ARBA" id="ARBA00022691"/>
    </source>
</evidence>
<accession>E1QPS2</accession>
<dbReference type="OrthoDB" id="14725at2157"/>
<protein>
    <recommendedName>
        <fullName evidence="5">tRNA (cytosine(72)-C(5))-methyltransferase</fullName>
        <shortName evidence="5">tRNA:m(5)C72 MTase</shortName>
        <ecNumber evidence="5">2.1.1.-</ecNumber>
    </recommendedName>
</protein>
<reference evidence="7 8" key="1">
    <citation type="journal article" date="2010" name="Stand. Genomic Sci.">
        <title>Complete genome sequence of Vulcanisaeta distributa type strain (IC-017).</title>
        <authorList>
            <person name="Mavromatis K."/>
            <person name="Sikorski J."/>
            <person name="Pabst E."/>
            <person name="Teshima H."/>
            <person name="Lapidus A."/>
            <person name="Lucas S."/>
            <person name="Nolan M."/>
            <person name="Glavina Del Rio T."/>
            <person name="Cheng J.F."/>
            <person name="Bruce D."/>
            <person name="Goodwin L."/>
            <person name="Pitluck S."/>
            <person name="Liolios K."/>
            <person name="Ivanova N."/>
            <person name="Mikhailova N."/>
            <person name="Pati A."/>
            <person name="Chen A."/>
            <person name="Palaniappan K."/>
            <person name="Land M."/>
            <person name="Hauser L."/>
            <person name="Chang Y.J."/>
            <person name="Jeffries C.D."/>
            <person name="Rohde M."/>
            <person name="Spring S."/>
            <person name="Goker M."/>
            <person name="Wirth R."/>
            <person name="Woyke T."/>
            <person name="Bristow J."/>
            <person name="Eisen J.A."/>
            <person name="Markowitz V."/>
            <person name="Hugenholtz P."/>
            <person name="Klenk H.P."/>
            <person name="Kyrpides N.C."/>
        </authorList>
    </citation>
    <scope>NUCLEOTIDE SEQUENCE [LARGE SCALE GENOMIC DNA]</scope>
    <source>
        <strain evidence="8">DSM 14429 / JCM 11212 / NBRC 100878 / IC-017</strain>
    </source>
</reference>
<dbReference type="InterPro" id="IPR029063">
    <property type="entry name" value="SAM-dependent_MTases_sf"/>
</dbReference>
<dbReference type="PRINTS" id="PR02008">
    <property type="entry name" value="RCMTFAMILY"/>
</dbReference>
<feature type="binding site" evidence="5">
    <location>
        <position position="240"/>
    </location>
    <ligand>
        <name>S-adenosyl-L-methionine</name>
        <dbReference type="ChEBI" id="CHEBI:59789"/>
    </ligand>
</feature>
<feature type="active site" description="Nucleophile" evidence="5">
    <location>
        <position position="339"/>
    </location>
</feature>
<feature type="binding site" evidence="5">
    <location>
        <position position="316"/>
    </location>
    <ligand>
        <name>S-adenosyl-L-methionine</name>
        <dbReference type="ChEBI" id="CHEBI:59789"/>
    </ligand>
</feature>
<dbReference type="PROSITE" id="PS50890">
    <property type="entry name" value="PUA"/>
    <property type="match status" value="1"/>
</dbReference>
<evidence type="ECO:0000313" key="7">
    <source>
        <dbReference type="EMBL" id="ADN51482.1"/>
    </source>
</evidence>
<evidence type="ECO:0000313" key="8">
    <source>
        <dbReference type="Proteomes" id="UP000006681"/>
    </source>
</evidence>
<dbReference type="Pfam" id="PF01472">
    <property type="entry name" value="PUA"/>
    <property type="match status" value="1"/>
</dbReference>
<dbReference type="CDD" id="cd02440">
    <property type="entry name" value="AdoMet_MTases"/>
    <property type="match status" value="1"/>
</dbReference>
<feature type="binding site" evidence="5">
    <location>
        <position position="289"/>
    </location>
    <ligand>
        <name>S-adenosyl-L-methionine</name>
        <dbReference type="ChEBI" id="CHEBI:59789"/>
    </ligand>
</feature>
<dbReference type="Gene3D" id="2.30.130.10">
    <property type="entry name" value="PUA domain"/>
    <property type="match status" value="1"/>
</dbReference>
<comment type="caution">
    <text evidence="5">Lacks conserved residue(s) required for the propagation of feature annotation.</text>
</comment>
<dbReference type="EC" id="2.1.1.-" evidence="5"/>
<dbReference type="Pfam" id="PF01189">
    <property type="entry name" value="Methyltr_RsmB-F"/>
    <property type="match status" value="1"/>
</dbReference>
<dbReference type="PANTHER" id="PTHR22807">
    <property type="entry name" value="NOP2 YEAST -RELATED NOL1/NOP2/FMU SUN DOMAIN-CONTAINING"/>
    <property type="match status" value="1"/>
</dbReference>
<dbReference type="InterPro" id="IPR002478">
    <property type="entry name" value="PUA"/>
</dbReference>
<dbReference type="Gene3D" id="3.30.70.1170">
    <property type="entry name" value="Sun protein, domain 3"/>
    <property type="match status" value="1"/>
</dbReference>
<dbReference type="SUPFAM" id="SSF53335">
    <property type="entry name" value="S-adenosyl-L-methionine-dependent methyltransferases"/>
    <property type="match status" value="1"/>
</dbReference>
<dbReference type="InterPro" id="IPR023267">
    <property type="entry name" value="RCMT"/>
</dbReference>
<dbReference type="AlphaFoldDB" id="E1QPS2"/>
<dbReference type="GO" id="GO:0000049">
    <property type="term" value="F:tRNA binding"/>
    <property type="evidence" value="ECO:0007669"/>
    <property type="project" value="UniProtKB-UniRule"/>
</dbReference>
<dbReference type="InterPro" id="IPR043699">
    <property type="entry name" value="NSUN6"/>
</dbReference>
<dbReference type="HOGENOM" id="CLU_005316_1_0_2"/>
<dbReference type="GO" id="GO:0001510">
    <property type="term" value="P:RNA methylation"/>
    <property type="evidence" value="ECO:0007669"/>
    <property type="project" value="InterPro"/>
</dbReference>
<dbReference type="NCBIfam" id="TIGR00451">
    <property type="entry name" value="unchar_dom_2"/>
    <property type="match status" value="1"/>
</dbReference>